<evidence type="ECO:0000313" key="2">
    <source>
        <dbReference type="EMBL" id="MBV7391324.1"/>
    </source>
</evidence>
<organism evidence="2 3">
    <name type="scientific">Enterococcus alishanensis</name>
    <dbReference type="NCBI Taxonomy" id="1303817"/>
    <lineage>
        <taxon>Bacteria</taxon>
        <taxon>Bacillati</taxon>
        <taxon>Bacillota</taxon>
        <taxon>Bacilli</taxon>
        <taxon>Lactobacillales</taxon>
        <taxon>Enterococcaceae</taxon>
        <taxon>Enterococcus</taxon>
    </lineage>
</organism>
<feature type="transmembrane region" description="Helical" evidence="1">
    <location>
        <begin position="284"/>
        <end position="303"/>
    </location>
</feature>
<keyword evidence="1" id="KW-0812">Transmembrane</keyword>
<feature type="transmembrane region" description="Helical" evidence="1">
    <location>
        <begin position="40"/>
        <end position="60"/>
    </location>
</feature>
<feature type="transmembrane region" description="Helical" evidence="1">
    <location>
        <begin position="416"/>
        <end position="437"/>
    </location>
</feature>
<sequence>MQKVRKIVSAAVETTPFLLSNLITIIPYFMYIHLLNGRQVISVLPFVLFYTFRMTGIFLLKGLKEPIEKYTLMIVALLIGSLGSIFSLLGEVYPTFYLIGGIGLGLCAAWLPPANVSVHFYEKKQGQAKMPNWQYLLVLLLLIPLFWGLTLPLSKQMLIVPAILTIYFIAAYYGIRRHPDYQLDFKHLSRQMFSLREFIYFALFFVILFLLRSGRLMFNEFYLNIAILGFTLLFLTLIFSLQRKYQQWVLPLWQNLITFLNGIFGNFIILFGSFYVSAVYGRAQLVYMLFIPYAVGMILASLFGEKVRRKTNKSLHSQLFGLGIGLLLMLIPSFFSLGIFVLTFFQKSINQWLNQLYDESDKIPASRKFTAKYATANLGSIFHQFMMMVGMTLVLYLRHDPLQSILLYQQQPVDFVAVMTIIKQVSIICLLIALIIVERIEKHAVNH</sequence>
<keyword evidence="1" id="KW-1133">Transmembrane helix</keyword>
<feature type="transmembrane region" description="Helical" evidence="1">
    <location>
        <begin position="96"/>
        <end position="121"/>
    </location>
</feature>
<feature type="transmembrane region" description="Helical" evidence="1">
    <location>
        <begin position="221"/>
        <end position="241"/>
    </location>
</feature>
<feature type="transmembrane region" description="Helical" evidence="1">
    <location>
        <begin position="324"/>
        <end position="345"/>
    </location>
</feature>
<proteinExistence type="predicted"/>
<feature type="transmembrane region" description="Helical" evidence="1">
    <location>
        <begin position="133"/>
        <end position="151"/>
    </location>
</feature>
<feature type="transmembrane region" description="Helical" evidence="1">
    <location>
        <begin position="72"/>
        <end position="90"/>
    </location>
</feature>
<comment type="caution">
    <text evidence="2">The sequence shown here is derived from an EMBL/GenBank/DDBJ whole genome shotgun (WGS) entry which is preliminary data.</text>
</comment>
<keyword evidence="1" id="KW-0472">Membrane</keyword>
<dbReference type="EMBL" id="JAHUZB010000004">
    <property type="protein sequence ID" value="MBV7391324.1"/>
    <property type="molecule type" value="Genomic_DNA"/>
</dbReference>
<dbReference type="RefSeq" id="WP_218326478.1">
    <property type="nucleotide sequence ID" value="NZ_JAHUZB010000004.1"/>
</dbReference>
<reference evidence="2 3" key="1">
    <citation type="submission" date="2021-06" db="EMBL/GenBank/DDBJ databases">
        <title>Enterococcus alishanensis sp. nov., a novel lactic acid bacterium isolated from fresh coffee beans.</title>
        <authorList>
            <person name="Chen Y.-S."/>
        </authorList>
    </citation>
    <scope>NUCLEOTIDE SEQUENCE [LARGE SCALE GENOMIC DNA]</scope>
    <source>
        <strain evidence="2 3">ALS3</strain>
    </source>
</reference>
<feature type="transmembrane region" description="Helical" evidence="1">
    <location>
        <begin position="7"/>
        <end position="34"/>
    </location>
</feature>
<feature type="transmembrane region" description="Helical" evidence="1">
    <location>
        <begin position="253"/>
        <end position="278"/>
    </location>
</feature>
<feature type="transmembrane region" description="Helical" evidence="1">
    <location>
        <begin position="157"/>
        <end position="175"/>
    </location>
</feature>
<name>A0ABS6TEI1_9ENTE</name>
<evidence type="ECO:0000256" key="1">
    <source>
        <dbReference type="SAM" id="Phobius"/>
    </source>
</evidence>
<feature type="transmembrane region" description="Helical" evidence="1">
    <location>
        <begin position="376"/>
        <end position="396"/>
    </location>
</feature>
<feature type="transmembrane region" description="Helical" evidence="1">
    <location>
        <begin position="195"/>
        <end position="215"/>
    </location>
</feature>
<accession>A0ABS6TEI1</accession>
<dbReference type="Proteomes" id="UP000774130">
    <property type="component" value="Unassembled WGS sequence"/>
</dbReference>
<evidence type="ECO:0008006" key="4">
    <source>
        <dbReference type="Google" id="ProtNLM"/>
    </source>
</evidence>
<keyword evidence="3" id="KW-1185">Reference proteome</keyword>
<evidence type="ECO:0000313" key="3">
    <source>
        <dbReference type="Proteomes" id="UP000774130"/>
    </source>
</evidence>
<gene>
    <name evidence="2" type="ORF">KUA55_11595</name>
</gene>
<protein>
    <recommendedName>
        <fullName evidence="4">MFS transporter</fullName>
    </recommendedName>
</protein>